<evidence type="ECO:0000313" key="9">
    <source>
        <dbReference type="Proteomes" id="UP000628710"/>
    </source>
</evidence>
<dbReference type="InterPro" id="IPR038570">
    <property type="entry name" value="HicA_sf"/>
</dbReference>
<dbReference type="EMBL" id="JAEMNX010000003">
    <property type="protein sequence ID" value="MBJ7537170.1"/>
    <property type="molecule type" value="Genomic_DNA"/>
</dbReference>
<dbReference type="Pfam" id="PF07927">
    <property type="entry name" value="HicA_toxin"/>
    <property type="match status" value="1"/>
</dbReference>
<keyword evidence="6" id="KW-0694">RNA-binding</keyword>
<evidence type="ECO:0000256" key="6">
    <source>
        <dbReference type="ARBA" id="ARBA00022884"/>
    </source>
</evidence>
<comment type="caution">
    <text evidence="8">The sequence shown here is derived from an EMBL/GenBank/DDBJ whole genome shotgun (WGS) entry which is preliminary data.</text>
</comment>
<keyword evidence="5" id="KW-0378">Hydrolase</keyword>
<reference evidence="8" key="1">
    <citation type="submission" date="2020-12" db="EMBL/GenBank/DDBJ databases">
        <title>Marinomonas arctica sp. nov., a psychrotolerant bacterium isolated from the Arctic.</title>
        <authorList>
            <person name="Zhang Y."/>
        </authorList>
    </citation>
    <scope>NUCLEOTIDE SEQUENCE</scope>
    <source>
        <strain evidence="8">C1424</strain>
    </source>
</reference>
<evidence type="ECO:0000256" key="5">
    <source>
        <dbReference type="ARBA" id="ARBA00022801"/>
    </source>
</evidence>
<comment type="similarity">
    <text evidence="1">Belongs to the HicA mRNA interferase family.</text>
</comment>
<dbReference type="Gene3D" id="3.30.920.30">
    <property type="entry name" value="Hypothetical protein"/>
    <property type="match status" value="1"/>
</dbReference>
<keyword evidence="7" id="KW-0346">Stress response</keyword>
<evidence type="ECO:0000256" key="4">
    <source>
        <dbReference type="ARBA" id="ARBA00022759"/>
    </source>
</evidence>
<evidence type="ECO:0000256" key="7">
    <source>
        <dbReference type="ARBA" id="ARBA00023016"/>
    </source>
</evidence>
<keyword evidence="9" id="KW-1185">Reference proteome</keyword>
<dbReference type="GO" id="GO:0003729">
    <property type="term" value="F:mRNA binding"/>
    <property type="evidence" value="ECO:0007669"/>
    <property type="project" value="InterPro"/>
</dbReference>
<accession>A0A934JTN8</accession>
<dbReference type="GO" id="GO:0004519">
    <property type="term" value="F:endonuclease activity"/>
    <property type="evidence" value="ECO:0007669"/>
    <property type="project" value="UniProtKB-KW"/>
</dbReference>
<dbReference type="AlphaFoldDB" id="A0A934JTN8"/>
<evidence type="ECO:0000256" key="2">
    <source>
        <dbReference type="ARBA" id="ARBA00022649"/>
    </source>
</evidence>
<evidence type="ECO:0000256" key="1">
    <source>
        <dbReference type="ARBA" id="ARBA00006620"/>
    </source>
</evidence>
<evidence type="ECO:0000313" key="8">
    <source>
        <dbReference type="EMBL" id="MBJ7537170.1"/>
    </source>
</evidence>
<gene>
    <name evidence="8" type="ORF">I8J31_05695</name>
</gene>
<sequence length="89" mass="10255">MGKHQKIKSKIFKIPTSTNLTWKEASSYLESIGFTKLEGDGSRVKYFHEQTKTLILLHKPHPGNELKEYLVKQIREHLKKHDAKLNVGG</sequence>
<keyword evidence="2" id="KW-1277">Toxin-antitoxin system</keyword>
<dbReference type="SUPFAM" id="SSF54786">
    <property type="entry name" value="YcfA/nrd intein domain"/>
    <property type="match status" value="1"/>
</dbReference>
<dbReference type="GO" id="GO:0016787">
    <property type="term" value="F:hydrolase activity"/>
    <property type="evidence" value="ECO:0007669"/>
    <property type="project" value="UniProtKB-KW"/>
</dbReference>
<proteinExistence type="inferred from homology"/>
<organism evidence="8 9">
    <name type="scientific">Marinomonas transparens</name>
    <dbReference type="NCBI Taxonomy" id="2795388"/>
    <lineage>
        <taxon>Bacteria</taxon>
        <taxon>Pseudomonadati</taxon>
        <taxon>Pseudomonadota</taxon>
        <taxon>Gammaproteobacteria</taxon>
        <taxon>Oceanospirillales</taxon>
        <taxon>Oceanospirillaceae</taxon>
        <taxon>Marinomonas</taxon>
    </lineage>
</organism>
<dbReference type="Proteomes" id="UP000628710">
    <property type="component" value="Unassembled WGS sequence"/>
</dbReference>
<keyword evidence="3" id="KW-0540">Nuclease</keyword>
<evidence type="ECO:0000256" key="3">
    <source>
        <dbReference type="ARBA" id="ARBA00022722"/>
    </source>
</evidence>
<name>A0A934JTN8_9GAMM</name>
<protein>
    <submittedName>
        <fullName evidence="8">Type II toxin-antitoxin system HicA family toxin</fullName>
    </submittedName>
</protein>
<keyword evidence="4" id="KW-0255">Endonuclease</keyword>
<dbReference type="InterPro" id="IPR012933">
    <property type="entry name" value="HicA_mRNA_interferase"/>
</dbReference>